<protein>
    <recommendedName>
        <fullName evidence="1">Polymerase nucleotidyl transferase domain-containing protein</fullName>
    </recommendedName>
</protein>
<dbReference type="InterPro" id="IPR002934">
    <property type="entry name" value="Polymerase_NTP_transf_dom"/>
</dbReference>
<sequence>MQRLVEGCYLVDFHGDVYAVKGLVHPPSRVYAVPRVVKGVKVKDFSQALDYVLRERPDYLFDDPYTGRVVIAIPENMILRRLYPVKTPQGPSKLVSAAEELAQHLSEARVEFGFTGSLLTGYTTEKSDIDIVVYGEGRKAYELFSKLRKEGFTKPVTAENLTILLESRRDTAKAVEMAAAEQRKVLTGVFRNVLYTVKIVPENFWETWEDTRCKPIQNYEAVVEVVDDSTAFYTPGRYGVRVVEGDEIGRECREIIYFRSRFAEMAEKGCRVRVRGLLEKVLTKTGSYLRLNVGVGRDDYILGDLPE</sequence>
<accession>A0A7C5LCG3</accession>
<dbReference type="InterPro" id="IPR043519">
    <property type="entry name" value="NT_sf"/>
</dbReference>
<dbReference type="EMBL" id="DRWN01000050">
    <property type="protein sequence ID" value="HHK68700.1"/>
    <property type="molecule type" value="Genomic_DNA"/>
</dbReference>
<reference evidence="2" key="1">
    <citation type="journal article" date="2020" name="mSystems">
        <title>Genome- and Community-Level Interaction Insights into Carbon Utilization and Element Cycling Functions of Hydrothermarchaeota in Hydrothermal Sediment.</title>
        <authorList>
            <person name="Zhou Z."/>
            <person name="Liu Y."/>
            <person name="Xu W."/>
            <person name="Pan J."/>
            <person name="Luo Z.H."/>
            <person name="Li M."/>
        </authorList>
    </citation>
    <scope>NUCLEOTIDE SEQUENCE [LARGE SCALE GENOMIC DNA]</scope>
    <source>
        <strain evidence="2">SpSt-1056</strain>
    </source>
</reference>
<dbReference type="GO" id="GO:0016779">
    <property type="term" value="F:nucleotidyltransferase activity"/>
    <property type="evidence" value="ECO:0007669"/>
    <property type="project" value="InterPro"/>
</dbReference>
<dbReference type="Pfam" id="PF01909">
    <property type="entry name" value="NTP_transf_2"/>
    <property type="match status" value="1"/>
</dbReference>
<evidence type="ECO:0000313" key="2">
    <source>
        <dbReference type="EMBL" id="HHK68700.1"/>
    </source>
</evidence>
<organism evidence="2">
    <name type="scientific">Caldiarchaeum subterraneum</name>
    <dbReference type="NCBI Taxonomy" id="311458"/>
    <lineage>
        <taxon>Archaea</taxon>
        <taxon>Nitrososphaerota</taxon>
        <taxon>Candidatus Caldarchaeales</taxon>
        <taxon>Candidatus Caldarchaeaceae</taxon>
        <taxon>Candidatus Caldarchaeum</taxon>
    </lineage>
</organism>
<comment type="caution">
    <text evidence="2">The sequence shown here is derived from an EMBL/GenBank/DDBJ whole genome shotgun (WGS) entry which is preliminary data.</text>
</comment>
<name>A0A7C5LCG3_CALS0</name>
<gene>
    <name evidence="2" type="ORF">ENM11_06065</name>
</gene>
<feature type="domain" description="Polymerase nucleotidyl transferase" evidence="1">
    <location>
        <begin position="99"/>
        <end position="141"/>
    </location>
</feature>
<dbReference type="AlphaFoldDB" id="A0A7C5LCG3"/>
<evidence type="ECO:0000259" key="1">
    <source>
        <dbReference type="Pfam" id="PF01909"/>
    </source>
</evidence>
<proteinExistence type="predicted"/>
<dbReference type="SUPFAM" id="SSF81301">
    <property type="entry name" value="Nucleotidyltransferase"/>
    <property type="match status" value="1"/>
</dbReference>